<dbReference type="Proteomes" id="UP000320593">
    <property type="component" value="Unassembled WGS sequence"/>
</dbReference>
<dbReference type="AlphaFoldDB" id="A0A562T8T7"/>
<evidence type="ECO:0000256" key="1">
    <source>
        <dbReference type="SAM" id="Phobius"/>
    </source>
</evidence>
<dbReference type="EMBL" id="VLLF01000003">
    <property type="protein sequence ID" value="TWI89694.1"/>
    <property type="molecule type" value="Genomic_DNA"/>
</dbReference>
<name>A0A562T8T7_9HYPH</name>
<accession>A0A562T8T7</accession>
<proteinExistence type="predicted"/>
<keyword evidence="1" id="KW-0812">Transmembrane</keyword>
<evidence type="ECO:0000313" key="3">
    <source>
        <dbReference type="Proteomes" id="UP000320593"/>
    </source>
</evidence>
<organism evidence="2 3">
    <name type="scientific">Roseibium hamelinense</name>
    <dbReference type="NCBI Taxonomy" id="150831"/>
    <lineage>
        <taxon>Bacteria</taxon>
        <taxon>Pseudomonadati</taxon>
        <taxon>Pseudomonadota</taxon>
        <taxon>Alphaproteobacteria</taxon>
        <taxon>Hyphomicrobiales</taxon>
        <taxon>Stappiaceae</taxon>
        <taxon>Roseibium</taxon>
    </lineage>
</organism>
<feature type="transmembrane region" description="Helical" evidence="1">
    <location>
        <begin position="20"/>
        <end position="44"/>
    </location>
</feature>
<comment type="caution">
    <text evidence="2">The sequence shown here is derived from an EMBL/GenBank/DDBJ whole genome shotgun (WGS) entry which is preliminary data.</text>
</comment>
<keyword evidence="1" id="KW-0472">Membrane</keyword>
<gene>
    <name evidence="2" type="ORF">JM93_01900</name>
</gene>
<dbReference type="OrthoDB" id="7679523at2"/>
<feature type="transmembrane region" description="Helical" evidence="1">
    <location>
        <begin position="64"/>
        <end position="86"/>
    </location>
</feature>
<keyword evidence="3" id="KW-1185">Reference proteome</keyword>
<evidence type="ECO:0000313" key="2">
    <source>
        <dbReference type="EMBL" id="TWI89694.1"/>
    </source>
</evidence>
<sequence length="124" mass="13427">MRKTHGKPLSRPFLPKEPLLRLLVINGFIGVAISLTFVACVLYFNIGNLQVLIANSDEPLLPVLMLIASLVITLGSVVMGSAVMMLGDTDDKKSGPGGGLKEKIGFFENSGDMQLRPVPVKRHR</sequence>
<keyword evidence="1" id="KW-1133">Transmembrane helix</keyword>
<dbReference type="RefSeq" id="WP_145342528.1">
    <property type="nucleotide sequence ID" value="NZ_SMLY01000073.1"/>
</dbReference>
<protein>
    <submittedName>
        <fullName evidence="2">Uncharacterized protein</fullName>
    </submittedName>
</protein>
<reference evidence="2 3" key="1">
    <citation type="submission" date="2019-07" db="EMBL/GenBank/DDBJ databases">
        <title>Genomic Encyclopedia of Archaeal and Bacterial Type Strains, Phase II (KMG-II): from individual species to whole genera.</title>
        <authorList>
            <person name="Goeker M."/>
        </authorList>
    </citation>
    <scope>NUCLEOTIDE SEQUENCE [LARGE SCALE GENOMIC DNA]</scope>
    <source>
        <strain evidence="2 3">ATCC BAA-252</strain>
    </source>
</reference>